<dbReference type="PANTHER" id="PTHR42699:SF1">
    <property type="entry name" value="CYSTATHIONINE GAMMA-SYNTHASE-RELATED"/>
    <property type="match status" value="1"/>
</dbReference>
<accession>A0AAV9UV36</accession>
<evidence type="ECO:0000313" key="6">
    <source>
        <dbReference type="Proteomes" id="UP001375240"/>
    </source>
</evidence>
<evidence type="ECO:0008006" key="7">
    <source>
        <dbReference type="Google" id="ProtNLM"/>
    </source>
</evidence>
<keyword evidence="2" id="KW-0663">Pyridoxal phosphate</keyword>
<comment type="pathway">
    <text evidence="3">Amino-acid biosynthesis; L-methionine biosynthesis via de novo pathway.</text>
</comment>
<proteinExistence type="inferred from homology"/>
<gene>
    <name evidence="5" type="ORF">TWF696_007090</name>
</gene>
<dbReference type="InterPro" id="IPR015421">
    <property type="entry name" value="PyrdxlP-dep_Trfase_major"/>
</dbReference>
<keyword evidence="6" id="KW-1185">Reference proteome</keyword>
<dbReference type="InterPro" id="IPR000277">
    <property type="entry name" value="Cys/Met-Metab_PyrdxlP-dep_enz"/>
</dbReference>
<dbReference type="Proteomes" id="UP001375240">
    <property type="component" value="Unassembled WGS sequence"/>
</dbReference>
<dbReference type="Gene3D" id="3.40.640.10">
    <property type="entry name" value="Type I PLP-dependent aspartate aminotransferase-like (Major domain)"/>
    <property type="match status" value="1"/>
</dbReference>
<dbReference type="FunFam" id="3.90.1150.10:FF:000063">
    <property type="entry name" value="Probable cystathionine gamma-synthase"/>
    <property type="match status" value="1"/>
</dbReference>
<dbReference type="AlphaFoldDB" id="A0AAV9UV36"/>
<reference evidence="5 6" key="1">
    <citation type="submission" date="2019-10" db="EMBL/GenBank/DDBJ databases">
        <authorList>
            <person name="Palmer J.M."/>
        </authorList>
    </citation>
    <scope>NUCLEOTIDE SEQUENCE [LARGE SCALE GENOMIC DNA]</scope>
    <source>
        <strain evidence="5 6">TWF696</strain>
    </source>
</reference>
<dbReference type="InterPro" id="IPR051750">
    <property type="entry name" value="Trans-sulfuration_enzymes"/>
</dbReference>
<comment type="similarity">
    <text evidence="4">Belongs to the trans-sulfuration enzymes family. MET7 subfamily.</text>
</comment>
<name>A0AAV9UV36_9PEZI</name>
<dbReference type="InterPro" id="IPR054542">
    <property type="entry name" value="Cys_met_metab_PP"/>
</dbReference>
<comment type="cofactor">
    <cofactor evidence="1">
        <name>pyridoxal 5'-phosphate</name>
        <dbReference type="ChEBI" id="CHEBI:597326"/>
    </cofactor>
</comment>
<sequence length="659" mass="73297">MLATPKKYHNLRKPTTFSALSPRIRCLLPYAHNIYTPRVTRRWNLLSRTFATMLGESIPSDTEHAISVSLPTWRSNVGYEENEDWVVSKMKSGYPRFFIHPEIRALESTILDKGGYREELCMLFPSALVASRCKEFIALQLERRTDGKTRLLDGDTRIVPLVSSSPATDTTGPASNIWVLFIRHNLYSYAKEFWQHTGDGISSRRAAFAHMCLEQGYLDLKGQNSGSSNQQLPRGPGRYSRRSTIEPGITIAVPGPSGNLDKGDTGINNFVEIRYGRNLGAAAVQQAKLAIKQRISGIICPGITSTGEILSPARTKTLSASDVYLSPTGMSAIFSSYRIVQKCFGSPKMVQFGFPYLDTLKILQKFGNGCIFLGNGDESDLNELEAILESGERIAGLFCEFPSNPLLKSPNLSKLRELANKYKFVIVVDETIGNFINVDVLPYADILVSSLTKIFSGDSNVMGGSCIISPNMPYYQALSEIAAGVLEDNYWGEDAIVMERNSRDFASRVLRINKNAEALADLFLRWQPTIVKRVFYPKYDDSRENYEQCRCQEGGYGGLLSVTFSSHQYAIQFYDFVKTAKGPSLGTNFTLTSPYALLAHYKELDWVAQYGVESHLIRVSVGLEDPGQLLSIFEDALRQLLLPDCPAVATNQPDNLLSG</sequence>
<dbReference type="InterPro" id="IPR015424">
    <property type="entry name" value="PyrdxlP-dep_Trfase"/>
</dbReference>
<dbReference type="EMBL" id="JAVHNQ010000005">
    <property type="protein sequence ID" value="KAK6346998.1"/>
    <property type="molecule type" value="Genomic_DNA"/>
</dbReference>
<dbReference type="GO" id="GO:0030170">
    <property type="term" value="F:pyridoxal phosphate binding"/>
    <property type="evidence" value="ECO:0007669"/>
    <property type="project" value="InterPro"/>
</dbReference>
<dbReference type="PROSITE" id="PS00868">
    <property type="entry name" value="CYS_MET_METAB_PP"/>
    <property type="match status" value="1"/>
</dbReference>
<evidence type="ECO:0000256" key="1">
    <source>
        <dbReference type="ARBA" id="ARBA00001933"/>
    </source>
</evidence>
<dbReference type="SUPFAM" id="SSF53383">
    <property type="entry name" value="PLP-dependent transferases"/>
    <property type="match status" value="1"/>
</dbReference>
<evidence type="ECO:0000313" key="5">
    <source>
        <dbReference type="EMBL" id="KAK6346998.1"/>
    </source>
</evidence>
<dbReference type="GO" id="GO:0019346">
    <property type="term" value="P:transsulfuration"/>
    <property type="evidence" value="ECO:0007669"/>
    <property type="project" value="InterPro"/>
</dbReference>
<dbReference type="Gene3D" id="3.90.1150.10">
    <property type="entry name" value="Aspartate Aminotransferase, domain 1"/>
    <property type="match status" value="1"/>
</dbReference>
<dbReference type="InterPro" id="IPR015422">
    <property type="entry name" value="PyrdxlP-dep_Trfase_small"/>
</dbReference>
<evidence type="ECO:0000256" key="4">
    <source>
        <dbReference type="ARBA" id="ARBA00061376"/>
    </source>
</evidence>
<dbReference type="GO" id="GO:0003962">
    <property type="term" value="F:cystathionine gamma-synthase activity"/>
    <property type="evidence" value="ECO:0007669"/>
    <property type="project" value="TreeGrafter"/>
</dbReference>
<organism evidence="5 6">
    <name type="scientific">Orbilia brochopaga</name>
    <dbReference type="NCBI Taxonomy" id="3140254"/>
    <lineage>
        <taxon>Eukaryota</taxon>
        <taxon>Fungi</taxon>
        <taxon>Dikarya</taxon>
        <taxon>Ascomycota</taxon>
        <taxon>Pezizomycotina</taxon>
        <taxon>Orbiliomycetes</taxon>
        <taxon>Orbiliales</taxon>
        <taxon>Orbiliaceae</taxon>
        <taxon>Orbilia</taxon>
    </lineage>
</organism>
<comment type="caution">
    <text evidence="5">The sequence shown here is derived from an EMBL/GenBank/DDBJ whole genome shotgun (WGS) entry which is preliminary data.</text>
</comment>
<dbReference type="Pfam" id="PF01053">
    <property type="entry name" value="Cys_Met_Meta_PP"/>
    <property type="match status" value="1"/>
</dbReference>
<evidence type="ECO:0000256" key="2">
    <source>
        <dbReference type="ARBA" id="ARBA00022898"/>
    </source>
</evidence>
<dbReference type="PANTHER" id="PTHR42699">
    <property type="match status" value="1"/>
</dbReference>
<protein>
    <recommendedName>
        <fullName evidence="7">Cystathionine gamma-synthase</fullName>
    </recommendedName>
</protein>
<evidence type="ECO:0000256" key="3">
    <source>
        <dbReference type="ARBA" id="ARBA00034478"/>
    </source>
</evidence>